<comment type="caution">
    <text evidence="1">The sequence shown here is derived from an EMBL/GenBank/DDBJ whole genome shotgun (WGS) entry which is preliminary data.</text>
</comment>
<protein>
    <submittedName>
        <fullName evidence="1">Uncharacterized protein</fullName>
    </submittedName>
</protein>
<sequence length="142" mass="15964">MDPKLFYSRGIPSDSEDSELSSSDDDSDFRINRVTGVSMPSDKEMKQKGRGSFEEKVATLDGIQLSCTRWQDNKAVTLLSTFVGAEPVLTAPRWSQKEKERRDIRCKFPGCKGICMSYCSKCGTHLCSTSKNNCFLLYHTSK</sequence>
<reference evidence="1 2" key="1">
    <citation type="journal article" date="2020" name="Cell">
        <title>Large-Scale Comparative Analyses of Tick Genomes Elucidate Their Genetic Diversity and Vector Capacities.</title>
        <authorList>
            <consortium name="Tick Genome and Microbiome Consortium (TIGMIC)"/>
            <person name="Jia N."/>
            <person name="Wang J."/>
            <person name="Shi W."/>
            <person name="Du L."/>
            <person name="Sun Y."/>
            <person name="Zhan W."/>
            <person name="Jiang J.F."/>
            <person name="Wang Q."/>
            <person name="Zhang B."/>
            <person name="Ji P."/>
            <person name="Bell-Sakyi L."/>
            <person name="Cui X.M."/>
            <person name="Yuan T.T."/>
            <person name="Jiang B.G."/>
            <person name="Yang W.F."/>
            <person name="Lam T.T."/>
            <person name="Chang Q.C."/>
            <person name="Ding S.J."/>
            <person name="Wang X.J."/>
            <person name="Zhu J.G."/>
            <person name="Ruan X.D."/>
            <person name="Zhao L."/>
            <person name="Wei J.T."/>
            <person name="Ye R.Z."/>
            <person name="Que T.C."/>
            <person name="Du C.H."/>
            <person name="Zhou Y.H."/>
            <person name="Cheng J.X."/>
            <person name="Dai P.F."/>
            <person name="Guo W.B."/>
            <person name="Han X.H."/>
            <person name="Huang E.J."/>
            <person name="Li L.F."/>
            <person name="Wei W."/>
            <person name="Gao Y.C."/>
            <person name="Liu J.Z."/>
            <person name="Shao H.Z."/>
            <person name="Wang X."/>
            <person name="Wang C.C."/>
            <person name="Yang T.C."/>
            <person name="Huo Q.B."/>
            <person name="Li W."/>
            <person name="Chen H.Y."/>
            <person name="Chen S.E."/>
            <person name="Zhou L.G."/>
            <person name="Ni X.B."/>
            <person name="Tian J.H."/>
            <person name="Sheng Y."/>
            <person name="Liu T."/>
            <person name="Pan Y.S."/>
            <person name="Xia L.Y."/>
            <person name="Li J."/>
            <person name="Zhao F."/>
            <person name="Cao W.C."/>
        </authorList>
    </citation>
    <scope>NUCLEOTIDE SEQUENCE [LARGE SCALE GENOMIC DNA]</scope>
    <source>
        <strain evidence="1">Iper-2018</strain>
    </source>
</reference>
<keyword evidence="2" id="KW-1185">Reference proteome</keyword>
<gene>
    <name evidence="1" type="ORF">HPB47_000968</name>
</gene>
<proteinExistence type="predicted"/>
<accession>A0AC60PR30</accession>
<organism evidence="1 2">
    <name type="scientific">Ixodes persulcatus</name>
    <name type="common">Taiga tick</name>
    <dbReference type="NCBI Taxonomy" id="34615"/>
    <lineage>
        <taxon>Eukaryota</taxon>
        <taxon>Metazoa</taxon>
        <taxon>Ecdysozoa</taxon>
        <taxon>Arthropoda</taxon>
        <taxon>Chelicerata</taxon>
        <taxon>Arachnida</taxon>
        <taxon>Acari</taxon>
        <taxon>Parasitiformes</taxon>
        <taxon>Ixodida</taxon>
        <taxon>Ixodoidea</taxon>
        <taxon>Ixodidae</taxon>
        <taxon>Ixodinae</taxon>
        <taxon>Ixodes</taxon>
    </lineage>
</organism>
<evidence type="ECO:0000313" key="2">
    <source>
        <dbReference type="Proteomes" id="UP000805193"/>
    </source>
</evidence>
<evidence type="ECO:0000313" key="1">
    <source>
        <dbReference type="EMBL" id="KAG0423244.1"/>
    </source>
</evidence>
<dbReference type="Proteomes" id="UP000805193">
    <property type="component" value="Unassembled WGS sequence"/>
</dbReference>
<name>A0AC60PR30_IXOPE</name>
<dbReference type="EMBL" id="JABSTQ010010125">
    <property type="protein sequence ID" value="KAG0423244.1"/>
    <property type="molecule type" value="Genomic_DNA"/>
</dbReference>